<dbReference type="Pfam" id="PF01545">
    <property type="entry name" value="Cation_efflux"/>
    <property type="match status" value="1"/>
</dbReference>
<evidence type="ECO:0000259" key="9">
    <source>
        <dbReference type="Pfam" id="PF01545"/>
    </source>
</evidence>
<dbReference type="RefSeq" id="XP_056574416.1">
    <property type="nucleotide sequence ID" value="XM_056728601.1"/>
</dbReference>
<evidence type="ECO:0000256" key="7">
    <source>
        <dbReference type="ARBA" id="ARBA00023136"/>
    </source>
</evidence>
<reference evidence="11" key="2">
    <citation type="journal article" date="2023" name="IMA Fungus">
        <title>Comparative genomic study of the Penicillium genus elucidates a diverse pangenome and 15 lateral gene transfer events.</title>
        <authorList>
            <person name="Petersen C."/>
            <person name="Sorensen T."/>
            <person name="Nielsen M.R."/>
            <person name="Sondergaard T.E."/>
            <person name="Sorensen J.L."/>
            <person name="Fitzpatrick D.A."/>
            <person name="Frisvad J.C."/>
            <person name="Nielsen K.L."/>
        </authorList>
    </citation>
    <scope>NUCLEOTIDE SEQUENCE</scope>
    <source>
        <strain evidence="11">IBT 3081</strain>
    </source>
</reference>
<dbReference type="GeneID" id="81467784"/>
<evidence type="ECO:0000256" key="3">
    <source>
        <dbReference type="ARBA" id="ARBA00022448"/>
    </source>
</evidence>
<evidence type="ECO:0008006" key="13">
    <source>
        <dbReference type="Google" id="ProtNLM"/>
    </source>
</evidence>
<organism evidence="11 12">
    <name type="scientific">Penicillium concentricum</name>
    <dbReference type="NCBI Taxonomy" id="293559"/>
    <lineage>
        <taxon>Eukaryota</taxon>
        <taxon>Fungi</taxon>
        <taxon>Dikarya</taxon>
        <taxon>Ascomycota</taxon>
        <taxon>Pezizomycotina</taxon>
        <taxon>Eurotiomycetes</taxon>
        <taxon>Eurotiomycetidae</taxon>
        <taxon>Eurotiales</taxon>
        <taxon>Aspergillaceae</taxon>
        <taxon>Penicillium</taxon>
    </lineage>
</organism>
<dbReference type="EMBL" id="JAPZBT010000006">
    <property type="protein sequence ID" value="KAJ5356269.1"/>
    <property type="molecule type" value="Genomic_DNA"/>
</dbReference>
<gene>
    <name evidence="11" type="ORF">N7517_010878</name>
</gene>
<dbReference type="GO" id="GO:0006882">
    <property type="term" value="P:intracellular zinc ion homeostasis"/>
    <property type="evidence" value="ECO:0007669"/>
    <property type="project" value="TreeGrafter"/>
</dbReference>
<comment type="subcellular location">
    <subcellularLocation>
        <location evidence="1">Membrane</location>
        <topology evidence="1">Multi-pass membrane protein</topology>
    </subcellularLocation>
</comment>
<evidence type="ECO:0000256" key="5">
    <source>
        <dbReference type="ARBA" id="ARBA00022833"/>
    </source>
</evidence>
<evidence type="ECO:0000256" key="1">
    <source>
        <dbReference type="ARBA" id="ARBA00004141"/>
    </source>
</evidence>
<feature type="domain" description="Cation efflux protein transmembrane" evidence="9">
    <location>
        <begin position="16"/>
        <end position="97"/>
    </location>
</feature>
<dbReference type="OrthoDB" id="9944568at2759"/>
<dbReference type="PANTHER" id="PTHR45820:SF5">
    <property type="entry name" value="DIFFUSION FACILITATOR FAMILY METAL ION TRANSPORTER, PUTATIVE-RELATED"/>
    <property type="match status" value="1"/>
</dbReference>
<feature type="domain" description="Cation efflux protein cytoplasmic" evidence="10">
    <location>
        <begin position="102"/>
        <end position="175"/>
    </location>
</feature>
<reference evidence="11" key="1">
    <citation type="submission" date="2022-12" db="EMBL/GenBank/DDBJ databases">
        <authorList>
            <person name="Petersen C."/>
        </authorList>
    </citation>
    <scope>NUCLEOTIDE SEQUENCE</scope>
    <source>
        <strain evidence="11">IBT 3081</strain>
    </source>
</reference>
<dbReference type="Gene3D" id="1.20.1510.10">
    <property type="entry name" value="Cation efflux protein transmembrane domain"/>
    <property type="match status" value="1"/>
</dbReference>
<accession>A0A9W9RCD1</accession>
<dbReference type="SUPFAM" id="SSF161111">
    <property type="entry name" value="Cation efflux protein transmembrane domain-like"/>
    <property type="match status" value="1"/>
</dbReference>
<keyword evidence="6 8" id="KW-1133">Transmembrane helix</keyword>
<evidence type="ECO:0000256" key="4">
    <source>
        <dbReference type="ARBA" id="ARBA00022692"/>
    </source>
</evidence>
<dbReference type="NCBIfam" id="TIGR01297">
    <property type="entry name" value="CDF"/>
    <property type="match status" value="1"/>
</dbReference>
<keyword evidence="5" id="KW-0862">Zinc</keyword>
<dbReference type="InterPro" id="IPR027470">
    <property type="entry name" value="Cation_efflux_CTD"/>
</dbReference>
<feature type="transmembrane region" description="Helical" evidence="8">
    <location>
        <begin position="72"/>
        <end position="89"/>
    </location>
</feature>
<feature type="transmembrane region" description="Helical" evidence="8">
    <location>
        <begin position="32"/>
        <end position="60"/>
    </location>
</feature>
<dbReference type="GO" id="GO:0016020">
    <property type="term" value="C:membrane"/>
    <property type="evidence" value="ECO:0007669"/>
    <property type="project" value="UniProtKB-SubCell"/>
</dbReference>
<dbReference type="InterPro" id="IPR036837">
    <property type="entry name" value="Cation_efflux_CTD_sf"/>
</dbReference>
<dbReference type="InterPro" id="IPR002524">
    <property type="entry name" value="Cation_efflux"/>
</dbReference>
<evidence type="ECO:0000313" key="11">
    <source>
        <dbReference type="EMBL" id="KAJ5356269.1"/>
    </source>
</evidence>
<dbReference type="Proteomes" id="UP001147752">
    <property type="component" value="Unassembled WGS sequence"/>
</dbReference>
<keyword evidence="4 8" id="KW-0812">Transmembrane</keyword>
<name>A0A9W9RCD1_9EURO</name>
<dbReference type="SUPFAM" id="SSF160240">
    <property type="entry name" value="Cation efflux protein cytoplasmic domain-like"/>
    <property type="match status" value="1"/>
</dbReference>
<comment type="caution">
    <text evidence="11">The sequence shown here is derived from an EMBL/GenBank/DDBJ whole genome shotgun (WGS) entry which is preliminary data.</text>
</comment>
<evidence type="ECO:0000256" key="2">
    <source>
        <dbReference type="ARBA" id="ARBA00008873"/>
    </source>
</evidence>
<dbReference type="GO" id="GO:0005385">
    <property type="term" value="F:zinc ion transmembrane transporter activity"/>
    <property type="evidence" value="ECO:0007669"/>
    <property type="project" value="TreeGrafter"/>
</dbReference>
<dbReference type="InterPro" id="IPR058533">
    <property type="entry name" value="Cation_efflux_TM"/>
</dbReference>
<sequence>MNFTTPVDEKHSQHKHFVNAAKAGSQSPYRDLAMAGVLIHVLGDCANNLGVMAAALVIWLAHYGGRFYADPAASMGISIMIFVSSIPLIKRAGAILLQSAPNGVEHDDVQYDLEHIPGIISVHELHIWRLNQKKSLASAHVILSHDALSNFTTLAKTVNECFHAYGIHSVTLQPEVYPAGKPFSVTADDDTLGVNTEGREATEAKQDLAGSVSEGCQIVCGTLCTDMGCCN</sequence>
<keyword evidence="12" id="KW-1185">Reference proteome</keyword>
<evidence type="ECO:0000313" key="12">
    <source>
        <dbReference type="Proteomes" id="UP001147752"/>
    </source>
</evidence>
<proteinExistence type="inferred from homology"/>
<dbReference type="InterPro" id="IPR027469">
    <property type="entry name" value="Cation_efflux_TMD_sf"/>
</dbReference>
<evidence type="ECO:0000259" key="10">
    <source>
        <dbReference type="Pfam" id="PF16916"/>
    </source>
</evidence>
<evidence type="ECO:0000256" key="8">
    <source>
        <dbReference type="SAM" id="Phobius"/>
    </source>
</evidence>
<dbReference type="Pfam" id="PF16916">
    <property type="entry name" value="ZT_dimer"/>
    <property type="match status" value="1"/>
</dbReference>
<protein>
    <recommendedName>
        <fullName evidence="13">Cation efflux protein</fullName>
    </recommendedName>
</protein>
<keyword evidence="3" id="KW-0813">Transport</keyword>
<dbReference type="PANTHER" id="PTHR45820">
    <property type="entry name" value="FI23527P1"/>
    <property type="match status" value="1"/>
</dbReference>
<comment type="similarity">
    <text evidence="2">Belongs to the cation diffusion facilitator (CDF) transporter (TC 2.A.4) family. SLC30A subfamily.</text>
</comment>
<keyword evidence="7 8" id="KW-0472">Membrane</keyword>
<dbReference type="AlphaFoldDB" id="A0A9W9RCD1"/>
<evidence type="ECO:0000256" key="6">
    <source>
        <dbReference type="ARBA" id="ARBA00022989"/>
    </source>
</evidence>